<keyword evidence="6" id="KW-1185">Reference proteome</keyword>
<dbReference type="SMART" id="SM00479">
    <property type="entry name" value="EXOIII"/>
    <property type="match status" value="1"/>
</dbReference>
<dbReference type="SUPFAM" id="SSF53098">
    <property type="entry name" value="Ribonuclease H-like"/>
    <property type="match status" value="1"/>
</dbReference>
<accession>A0A1H9RRD2</accession>
<dbReference type="STRING" id="1464123.SAMN05444126_10565"/>
<dbReference type="CDD" id="cd06127">
    <property type="entry name" value="DEDDh"/>
    <property type="match status" value="1"/>
</dbReference>
<dbReference type="PANTHER" id="PTHR30231:SF4">
    <property type="entry name" value="PROTEIN NEN2"/>
    <property type="match status" value="1"/>
</dbReference>
<dbReference type="AlphaFoldDB" id="A0A1H9RRD2"/>
<keyword evidence="1" id="KW-0540">Nuclease</keyword>
<dbReference type="GO" id="GO:0003676">
    <property type="term" value="F:nucleic acid binding"/>
    <property type="evidence" value="ECO:0007669"/>
    <property type="project" value="InterPro"/>
</dbReference>
<dbReference type="PANTHER" id="PTHR30231">
    <property type="entry name" value="DNA POLYMERASE III SUBUNIT EPSILON"/>
    <property type="match status" value="1"/>
</dbReference>
<comment type="caution">
    <text evidence="5">The sequence shown here is derived from an EMBL/GenBank/DDBJ whole genome shotgun (WGS) entry which is preliminary data.</text>
</comment>
<evidence type="ECO:0000256" key="3">
    <source>
        <dbReference type="ARBA" id="ARBA00022839"/>
    </source>
</evidence>
<dbReference type="InterPro" id="IPR013520">
    <property type="entry name" value="Ribonucl_H"/>
</dbReference>
<evidence type="ECO:0000313" key="5">
    <source>
        <dbReference type="EMBL" id="SER75266.1"/>
    </source>
</evidence>
<dbReference type="Proteomes" id="UP000199318">
    <property type="component" value="Unassembled WGS sequence"/>
</dbReference>
<dbReference type="InterPro" id="IPR012337">
    <property type="entry name" value="RNaseH-like_sf"/>
</dbReference>
<feature type="domain" description="Exonuclease" evidence="4">
    <location>
        <begin position="56"/>
        <end position="225"/>
    </location>
</feature>
<dbReference type="OrthoDB" id="9804290at2"/>
<dbReference type="RefSeq" id="WP_093072227.1">
    <property type="nucleotide sequence ID" value="NZ_FOGV01000005.1"/>
</dbReference>
<evidence type="ECO:0000259" key="4">
    <source>
        <dbReference type="SMART" id="SM00479"/>
    </source>
</evidence>
<gene>
    <name evidence="5" type="ORF">SAMN05444126_10565</name>
</gene>
<dbReference type="Gene3D" id="3.30.420.10">
    <property type="entry name" value="Ribonuclease H-like superfamily/Ribonuclease H"/>
    <property type="match status" value="1"/>
</dbReference>
<evidence type="ECO:0000256" key="2">
    <source>
        <dbReference type="ARBA" id="ARBA00022801"/>
    </source>
</evidence>
<dbReference type="Pfam" id="PF00929">
    <property type="entry name" value="RNase_T"/>
    <property type="match status" value="1"/>
</dbReference>
<reference evidence="6" key="1">
    <citation type="submission" date="2016-10" db="EMBL/GenBank/DDBJ databases">
        <authorList>
            <person name="de Groot N.N."/>
        </authorList>
    </citation>
    <scope>NUCLEOTIDE SEQUENCE [LARGE SCALE GENOMIC DNA]</scope>
    <source>
        <strain evidence="6">10nlg</strain>
    </source>
</reference>
<keyword evidence="2" id="KW-0378">Hydrolase</keyword>
<dbReference type="NCBIfam" id="NF005836">
    <property type="entry name" value="PRK07740.1"/>
    <property type="match status" value="1"/>
</dbReference>
<dbReference type="GO" id="GO:0008408">
    <property type="term" value="F:3'-5' exonuclease activity"/>
    <property type="evidence" value="ECO:0007669"/>
    <property type="project" value="TreeGrafter"/>
</dbReference>
<name>A0A1H9RRD2_9BACI</name>
<dbReference type="GO" id="GO:0005829">
    <property type="term" value="C:cytosol"/>
    <property type="evidence" value="ECO:0007669"/>
    <property type="project" value="TreeGrafter"/>
</dbReference>
<keyword evidence="3" id="KW-0269">Exonuclease</keyword>
<sequence>MNPLFDWMKNISGSLIDQTIYPGSGSQDPKKIAYLRHLKKEIRQRKTLDVPFDDLHITVVDIETTGFYPLKGDQILSIGAQKIRNNRPLENETFYTLIQHDRPLSEEIQQLTGLSERELQSAPEKKHALHSFYSFTKEETLAAHHAAHEKAFLQQATWSVYKTGFPHRIVDTVLLTSLISDLKQLKDLEDCCRFFQIPLNGRHHALEDAKMAASLWCCSVERLKKDGFRSLSDVYRYIASFQR</sequence>
<organism evidence="5 6">
    <name type="scientific">Salisediminibacterium halotolerans</name>
    <dbReference type="NCBI Taxonomy" id="517425"/>
    <lineage>
        <taxon>Bacteria</taxon>
        <taxon>Bacillati</taxon>
        <taxon>Bacillota</taxon>
        <taxon>Bacilli</taxon>
        <taxon>Bacillales</taxon>
        <taxon>Bacillaceae</taxon>
        <taxon>Salisediminibacterium</taxon>
    </lineage>
</organism>
<dbReference type="InterPro" id="IPR036397">
    <property type="entry name" value="RNaseH_sf"/>
</dbReference>
<evidence type="ECO:0000256" key="1">
    <source>
        <dbReference type="ARBA" id="ARBA00022722"/>
    </source>
</evidence>
<evidence type="ECO:0000313" key="6">
    <source>
        <dbReference type="Proteomes" id="UP000199318"/>
    </source>
</evidence>
<proteinExistence type="predicted"/>
<dbReference type="EMBL" id="FOGV01000005">
    <property type="protein sequence ID" value="SER75266.1"/>
    <property type="molecule type" value="Genomic_DNA"/>
</dbReference>
<protein>
    <submittedName>
        <fullName evidence="5">DNA polymerase-3 subunit epsilon</fullName>
    </submittedName>
</protein>